<protein>
    <submittedName>
        <fullName evidence="2">Jg25724 protein</fullName>
    </submittedName>
</protein>
<gene>
    <name evidence="2" type="primary">jg25724</name>
    <name evidence="2" type="ORF">PAEG_LOCUS5610</name>
</gene>
<evidence type="ECO:0000313" key="2">
    <source>
        <dbReference type="EMBL" id="CAH2217728.1"/>
    </source>
</evidence>
<dbReference type="Proteomes" id="UP000838756">
    <property type="component" value="Unassembled WGS sequence"/>
</dbReference>
<proteinExistence type="predicted"/>
<evidence type="ECO:0000313" key="3">
    <source>
        <dbReference type="Proteomes" id="UP000838756"/>
    </source>
</evidence>
<sequence length="49" mass="5383">MFQKAVIIASLNWIAITTGLLFGQVAGIVNSLQKREEDIHLSESQISVI</sequence>
<keyword evidence="1" id="KW-0472">Membrane</keyword>
<organism evidence="2 3">
    <name type="scientific">Pararge aegeria aegeria</name>
    <dbReference type="NCBI Taxonomy" id="348720"/>
    <lineage>
        <taxon>Eukaryota</taxon>
        <taxon>Metazoa</taxon>
        <taxon>Ecdysozoa</taxon>
        <taxon>Arthropoda</taxon>
        <taxon>Hexapoda</taxon>
        <taxon>Insecta</taxon>
        <taxon>Pterygota</taxon>
        <taxon>Neoptera</taxon>
        <taxon>Endopterygota</taxon>
        <taxon>Lepidoptera</taxon>
        <taxon>Glossata</taxon>
        <taxon>Ditrysia</taxon>
        <taxon>Papilionoidea</taxon>
        <taxon>Nymphalidae</taxon>
        <taxon>Satyrinae</taxon>
        <taxon>Satyrini</taxon>
        <taxon>Parargina</taxon>
        <taxon>Pararge</taxon>
    </lineage>
</organism>
<accession>A0A8S4QQK8</accession>
<dbReference type="EMBL" id="CAKXAJ010018455">
    <property type="protein sequence ID" value="CAH2217728.1"/>
    <property type="molecule type" value="Genomic_DNA"/>
</dbReference>
<name>A0A8S4QQK8_9NEOP</name>
<feature type="transmembrane region" description="Helical" evidence="1">
    <location>
        <begin position="6"/>
        <end position="29"/>
    </location>
</feature>
<keyword evidence="1" id="KW-0812">Transmembrane</keyword>
<dbReference type="AlphaFoldDB" id="A0A8S4QQK8"/>
<keyword evidence="3" id="KW-1185">Reference proteome</keyword>
<feature type="non-terminal residue" evidence="2">
    <location>
        <position position="1"/>
    </location>
</feature>
<reference evidence="2" key="1">
    <citation type="submission" date="2022-03" db="EMBL/GenBank/DDBJ databases">
        <authorList>
            <person name="Lindestad O."/>
        </authorList>
    </citation>
    <scope>NUCLEOTIDE SEQUENCE</scope>
</reference>
<comment type="caution">
    <text evidence="2">The sequence shown here is derived from an EMBL/GenBank/DDBJ whole genome shotgun (WGS) entry which is preliminary data.</text>
</comment>
<evidence type="ECO:0000256" key="1">
    <source>
        <dbReference type="SAM" id="Phobius"/>
    </source>
</evidence>
<keyword evidence="1" id="KW-1133">Transmembrane helix</keyword>